<evidence type="ECO:0000259" key="1">
    <source>
        <dbReference type="Pfam" id="PF01738"/>
    </source>
</evidence>
<feature type="domain" description="Dienelactone hydrolase" evidence="1">
    <location>
        <begin position="36"/>
        <end position="236"/>
    </location>
</feature>
<dbReference type="AlphaFoldDB" id="A0A7W0CCY8"/>
<evidence type="ECO:0000313" key="2">
    <source>
        <dbReference type="EMBL" id="MBA2888725.1"/>
    </source>
</evidence>
<dbReference type="EC" id="3.1.1.45" evidence="2"/>
<dbReference type="EMBL" id="JACDUR010000001">
    <property type="protein sequence ID" value="MBA2888725.1"/>
    <property type="molecule type" value="Genomic_DNA"/>
</dbReference>
<dbReference type="Proteomes" id="UP000530928">
    <property type="component" value="Unassembled WGS sequence"/>
</dbReference>
<gene>
    <name evidence="2" type="ORF">HNR30_000060</name>
</gene>
<name>A0A7W0CCY8_9ACTN</name>
<dbReference type="Pfam" id="PF01738">
    <property type="entry name" value="DLH"/>
    <property type="match status" value="1"/>
</dbReference>
<evidence type="ECO:0000313" key="3">
    <source>
        <dbReference type="Proteomes" id="UP000530928"/>
    </source>
</evidence>
<reference evidence="2 3" key="1">
    <citation type="submission" date="2020-07" db="EMBL/GenBank/DDBJ databases">
        <title>Genomic Encyclopedia of Type Strains, Phase IV (KMG-IV): sequencing the most valuable type-strain genomes for metagenomic binning, comparative biology and taxonomic classification.</title>
        <authorList>
            <person name="Goeker M."/>
        </authorList>
    </citation>
    <scope>NUCLEOTIDE SEQUENCE [LARGE SCALE GENOMIC DNA]</scope>
    <source>
        <strain evidence="2 3">DSM 45533</strain>
    </source>
</reference>
<organism evidence="2 3">
    <name type="scientific">Nonomuraea soli</name>
    <dbReference type="NCBI Taxonomy" id="1032476"/>
    <lineage>
        <taxon>Bacteria</taxon>
        <taxon>Bacillati</taxon>
        <taxon>Actinomycetota</taxon>
        <taxon>Actinomycetes</taxon>
        <taxon>Streptosporangiales</taxon>
        <taxon>Streptosporangiaceae</taxon>
        <taxon>Nonomuraea</taxon>
    </lineage>
</organism>
<protein>
    <submittedName>
        <fullName evidence="2">Carboxymethylenebutenolidase</fullName>
        <ecNumber evidence="2">3.1.1.45</ecNumber>
    </submittedName>
</protein>
<dbReference type="PANTHER" id="PTHR46623">
    <property type="entry name" value="CARBOXYMETHYLENEBUTENOLIDASE-RELATED"/>
    <property type="match status" value="1"/>
</dbReference>
<dbReference type="SUPFAM" id="SSF53474">
    <property type="entry name" value="alpha/beta-Hydrolases"/>
    <property type="match status" value="1"/>
</dbReference>
<dbReference type="InterPro" id="IPR051049">
    <property type="entry name" value="Dienelactone_hydrolase-like"/>
</dbReference>
<accession>A0A7W0CCY8</accession>
<proteinExistence type="predicted"/>
<comment type="caution">
    <text evidence="2">The sequence shown here is derived from an EMBL/GenBank/DDBJ whole genome shotgun (WGS) entry which is preliminary data.</text>
</comment>
<dbReference type="InterPro" id="IPR002925">
    <property type="entry name" value="Dienelactn_hydro"/>
</dbReference>
<dbReference type="Gene3D" id="3.40.50.1820">
    <property type="entry name" value="alpha/beta hydrolase"/>
    <property type="match status" value="1"/>
</dbReference>
<dbReference type="RefSeq" id="WP_181607012.1">
    <property type="nucleotide sequence ID" value="NZ_BAABAM010000001.1"/>
</dbReference>
<dbReference type="InterPro" id="IPR029058">
    <property type="entry name" value="AB_hydrolase_fold"/>
</dbReference>
<dbReference type="GO" id="GO:0008806">
    <property type="term" value="F:carboxymethylenebutenolidase activity"/>
    <property type="evidence" value="ECO:0007669"/>
    <property type="project" value="UniProtKB-EC"/>
</dbReference>
<keyword evidence="3" id="KW-1185">Reference proteome</keyword>
<dbReference type="PANTHER" id="PTHR46623:SF6">
    <property type="entry name" value="ALPHA_BETA-HYDROLASES SUPERFAMILY PROTEIN"/>
    <property type="match status" value="1"/>
</dbReference>
<keyword evidence="2" id="KW-0378">Hydrolase</keyword>
<sequence length="240" mass="25710">MCHSPDSRPPAPPVVGEVAEHGETTLTSADGTTFLAYRAVPAEPNGRGVVIFPDVRGLHPFYRDLAVRYAEAGFHAVAIDYFGRTAGTGERGDDFDYLPHVRQVTDEQLDADARAAAATLPGPVFVVGFCFGGAHAWRVAASVEGFAGGVGYYGSLRFIDGWEPKGPGSPVLMLLGGADRGATPEQFAALRSSLERAGIEVEQHVYEGAPHSFFDRSATEWAEACADSWRRILAFTSRHG</sequence>